<keyword evidence="2" id="KW-1185">Reference proteome</keyword>
<dbReference type="STRING" id="1406858.GCA_000710895_07276"/>
<sequence length="184" mass="20193">MPDVLPLARTNAEARLFLDLQPCPECGAGSCVFRSAVVTVDGVLASRYTGDCGQCGAHRVYEFRLPDVVLPPPADSVRFGAEDPSQLLDPGVWLWYSDMCARRVPADGAELDGRARRTARHTLATALAAVDEVLKFLPPNENRVPAAAFFSADGRAVYDREPGRFTRERLTAIRDQYAATLARW</sequence>
<evidence type="ECO:0000313" key="2">
    <source>
        <dbReference type="Proteomes" id="UP000255467"/>
    </source>
</evidence>
<evidence type="ECO:0000313" key="1">
    <source>
        <dbReference type="EMBL" id="SUA76643.1"/>
    </source>
</evidence>
<protein>
    <submittedName>
        <fullName evidence="1">Uncharacterized protein</fullName>
    </submittedName>
</protein>
<name>A0A378YIR2_9NOCA</name>
<dbReference type="Proteomes" id="UP000255467">
    <property type="component" value="Unassembled WGS sequence"/>
</dbReference>
<dbReference type="OrthoDB" id="4276070at2"/>
<organism evidence="1 2">
    <name type="scientific">Nocardia otitidiscaviarum</name>
    <dbReference type="NCBI Taxonomy" id="1823"/>
    <lineage>
        <taxon>Bacteria</taxon>
        <taxon>Bacillati</taxon>
        <taxon>Actinomycetota</taxon>
        <taxon>Actinomycetes</taxon>
        <taxon>Mycobacteriales</taxon>
        <taxon>Nocardiaceae</taxon>
        <taxon>Nocardia</taxon>
    </lineage>
</organism>
<dbReference type="EMBL" id="UGRY01000002">
    <property type="protein sequence ID" value="SUA76643.1"/>
    <property type="molecule type" value="Genomic_DNA"/>
</dbReference>
<reference evidence="1 2" key="1">
    <citation type="submission" date="2018-06" db="EMBL/GenBank/DDBJ databases">
        <authorList>
            <consortium name="Pathogen Informatics"/>
            <person name="Doyle S."/>
        </authorList>
    </citation>
    <scope>NUCLEOTIDE SEQUENCE [LARGE SCALE GENOMIC DNA]</scope>
    <source>
        <strain evidence="1 2">NCTC1934</strain>
    </source>
</reference>
<gene>
    <name evidence="1" type="ORF">NCTC1934_02642</name>
</gene>
<proteinExistence type="predicted"/>
<accession>A0A378YIR2</accession>
<dbReference type="RefSeq" id="WP_039809884.1">
    <property type="nucleotide sequence ID" value="NZ_UGRY01000002.1"/>
</dbReference>
<dbReference type="AlphaFoldDB" id="A0A378YIR2"/>